<evidence type="ECO:0000256" key="1">
    <source>
        <dbReference type="SAM" id="MobiDB-lite"/>
    </source>
</evidence>
<name>A0ABR3DJH7_NEUIN</name>
<dbReference type="Proteomes" id="UP001451303">
    <property type="component" value="Unassembled WGS sequence"/>
</dbReference>
<dbReference type="EMBL" id="JAVLET010000002">
    <property type="protein sequence ID" value="KAL0472835.1"/>
    <property type="molecule type" value="Genomic_DNA"/>
</dbReference>
<feature type="region of interest" description="Disordered" evidence="1">
    <location>
        <begin position="150"/>
        <end position="240"/>
    </location>
</feature>
<sequence length="339" mass="36999">MTPYQRAVGARSRFQAPNSRFCPSTRQIERVHAPSAIARAVAARRHAILHHQLCNKLLASRAQEDASLNRLMTLHGRALDIFPSLSTVPMYSMCDPEIEQDYDFGAISRNQNLAMLVYSTAPQSAIPMDAAIPSVSPSLSPVAPDCFRPDIAVPAPISEPSSSLSQQEEAPNHPQTITPANSPAKSTPHALSMLEPANPPTVTSWSQESPASSSKSSTNSSHSILSSEATIPAPDSIASGPRLQPKAYQCFEHFHKKFSRAKREWIGSLHVQGAYVCTGRYDAAVDTPNTLCAACGQREKDMAERWTNRWASVLAWIESTTSEEQEVHPQWEGTLGAFL</sequence>
<accession>A0ABR3DJH7</accession>
<feature type="compositionally biased region" description="Low complexity" evidence="1">
    <location>
        <begin position="154"/>
        <end position="169"/>
    </location>
</feature>
<reference evidence="2 3" key="1">
    <citation type="submission" date="2023-09" db="EMBL/GenBank/DDBJ databases">
        <title>Multi-omics analysis of a traditional fermented food reveals byproduct-associated fungal strains for waste-to-food upcycling.</title>
        <authorList>
            <consortium name="Lawrence Berkeley National Laboratory"/>
            <person name="Rekdal V.M."/>
            <person name="Villalobos-Escobedo J.M."/>
            <person name="Rodriguez-Valeron N."/>
            <person name="Garcia M.O."/>
            <person name="Vasquez D.P."/>
            <person name="Damayanti I."/>
            <person name="Sorensen P.M."/>
            <person name="Baidoo E.E."/>
            <person name="De Carvalho A.C."/>
            <person name="Riley R."/>
            <person name="Lipzen A."/>
            <person name="He G."/>
            <person name="Yan M."/>
            <person name="Haridas S."/>
            <person name="Daum C."/>
            <person name="Yoshinaga Y."/>
            <person name="Ng V."/>
            <person name="Grigoriev I.V."/>
            <person name="Munk R."/>
            <person name="Nuraida L."/>
            <person name="Wijaya C.H."/>
            <person name="Morales P.-C."/>
            <person name="Keasling J.D."/>
        </authorList>
    </citation>
    <scope>NUCLEOTIDE SEQUENCE [LARGE SCALE GENOMIC DNA]</scope>
    <source>
        <strain evidence="2 3">FGSC 2613</strain>
    </source>
</reference>
<organism evidence="2 3">
    <name type="scientific">Neurospora intermedia</name>
    <dbReference type="NCBI Taxonomy" id="5142"/>
    <lineage>
        <taxon>Eukaryota</taxon>
        <taxon>Fungi</taxon>
        <taxon>Dikarya</taxon>
        <taxon>Ascomycota</taxon>
        <taxon>Pezizomycotina</taxon>
        <taxon>Sordariomycetes</taxon>
        <taxon>Sordariomycetidae</taxon>
        <taxon>Sordariales</taxon>
        <taxon>Sordariaceae</taxon>
        <taxon>Neurospora</taxon>
    </lineage>
</organism>
<feature type="compositionally biased region" description="Low complexity" evidence="1">
    <location>
        <begin position="204"/>
        <end position="227"/>
    </location>
</feature>
<keyword evidence="3" id="KW-1185">Reference proteome</keyword>
<gene>
    <name evidence="2" type="ORF">QR685DRAFT_550813</name>
</gene>
<feature type="compositionally biased region" description="Polar residues" evidence="1">
    <location>
        <begin position="173"/>
        <end position="185"/>
    </location>
</feature>
<evidence type="ECO:0000313" key="3">
    <source>
        <dbReference type="Proteomes" id="UP001451303"/>
    </source>
</evidence>
<evidence type="ECO:0000313" key="2">
    <source>
        <dbReference type="EMBL" id="KAL0472835.1"/>
    </source>
</evidence>
<protein>
    <submittedName>
        <fullName evidence="2">Uncharacterized protein</fullName>
    </submittedName>
</protein>
<comment type="caution">
    <text evidence="2">The sequence shown here is derived from an EMBL/GenBank/DDBJ whole genome shotgun (WGS) entry which is preliminary data.</text>
</comment>
<proteinExistence type="predicted"/>